<feature type="transmembrane region" description="Helical" evidence="6">
    <location>
        <begin position="101"/>
        <end position="123"/>
    </location>
</feature>
<feature type="transmembrane region" description="Helical" evidence="6">
    <location>
        <begin position="281"/>
        <end position="301"/>
    </location>
</feature>
<evidence type="ECO:0000256" key="6">
    <source>
        <dbReference type="SAM" id="Phobius"/>
    </source>
</evidence>
<keyword evidence="2" id="KW-1003">Cell membrane</keyword>
<feature type="transmembrane region" description="Helical" evidence="6">
    <location>
        <begin position="45"/>
        <end position="64"/>
    </location>
</feature>
<dbReference type="AlphaFoldDB" id="A0A6I6JNR9"/>
<feature type="domain" description="EamA" evidence="7">
    <location>
        <begin position="162"/>
        <end position="298"/>
    </location>
</feature>
<comment type="subcellular location">
    <subcellularLocation>
        <location evidence="1">Cell membrane</location>
        <topology evidence="1">Multi-pass membrane protein</topology>
    </subcellularLocation>
</comment>
<feature type="transmembrane region" description="Helical" evidence="6">
    <location>
        <begin position="12"/>
        <end position="33"/>
    </location>
</feature>
<evidence type="ECO:0000256" key="5">
    <source>
        <dbReference type="ARBA" id="ARBA00023136"/>
    </source>
</evidence>
<feature type="domain" description="EamA" evidence="7">
    <location>
        <begin position="12"/>
        <end position="146"/>
    </location>
</feature>
<dbReference type="InterPro" id="IPR037185">
    <property type="entry name" value="EmrE-like"/>
</dbReference>
<dbReference type="EMBL" id="CP046400">
    <property type="protein sequence ID" value="QGY41882.1"/>
    <property type="molecule type" value="Genomic_DNA"/>
</dbReference>
<feature type="transmembrane region" description="Helical" evidence="6">
    <location>
        <begin position="258"/>
        <end position="275"/>
    </location>
</feature>
<dbReference type="Proteomes" id="UP000428328">
    <property type="component" value="Chromosome"/>
</dbReference>
<dbReference type="PANTHER" id="PTHR42920">
    <property type="entry name" value="OS03G0707200 PROTEIN-RELATED"/>
    <property type="match status" value="1"/>
</dbReference>
<reference evidence="8 9" key="1">
    <citation type="submission" date="2019-11" db="EMBL/GenBank/DDBJ databases">
        <authorList>
            <person name="Zheng R.K."/>
            <person name="Sun C.M."/>
        </authorList>
    </citation>
    <scope>NUCLEOTIDE SEQUENCE [LARGE SCALE GENOMIC DNA]</scope>
    <source>
        <strain evidence="8 9">SRB007</strain>
    </source>
</reference>
<dbReference type="PANTHER" id="PTHR42920:SF11">
    <property type="entry name" value="INNER MEMBRANE PROTEIN YTFF"/>
    <property type="match status" value="1"/>
</dbReference>
<protein>
    <submittedName>
        <fullName evidence="8">EamA family transporter</fullName>
    </submittedName>
</protein>
<evidence type="ECO:0000256" key="4">
    <source>
        <dbReference type="ARBA" id="ARBA00022989"/>
    </source>
</evidence>
<feature type="transmembrane region" description="Helical" evidence="6">
    <location>
        <begin position="76"/>
        <end position="95"/>
    </location>
</feature>
<evidence type="ECO:0000256" key="1">
    <source>
        <dbReference type="ARBA" id="ARBA00004651"/>
    </source>
</evidence>
<evidence type="ECO:0000256" key="2">
    <source>
        <dbReference type="ARBA" id="ARBA00022475"/>
    </source>
</evidence>
<feature type="transmembrane region" description="Helical" evidence="6">
    <location>
        <begin position="225"/>
        <end position="246"/>
    </location>
</feature>
<evidence type="ECO:0000259" key="7">
    <source>
        <dbReference type="Pfam" id="PF00892"/>
    </source>
</evidence>
<evidence type="ECO:0000313" key="8">
    <source>
        <dbReference type="EMBL" id="QGY41882.1"/>
    </source>
</evidence>
<feature type="transmembrane region" description="Helical" evidence="6">
    <location>
        <begin position="192"/>
        <end position="210"/>
    </location>
</feature>
<gene>
    <name evidence="8" type="ORF">GM415_17725</name>
</gene>
<evidence type="ECO:0000313" key="9">
    <source>
        <dbReference type="Proteomes" id="UP000428328"/>
    </source>
</evidence>
<name>A0A6I6JNR9_9BACT</name>
<organism evidence="8 9">
    <name type="scientific">Pseudodesulfovibrio cashew</name>
    <dbReference type="NCBI Taxonomy" id="2678688"/>
    <lineage>
        <taxon>Bacteria</taxon>
        <taxon>Pseudomonadati</taxon>
        <taxon>Thermodesulfobacteriota</taxon>
        <taxon>Desulfovibrionia</taxon>
        <taxon>Desulfovibrionales</taxon>
        <taxon>Desulfovibrionaceae</taxon>
    </lineage>
</organism>
<accession>A0A6I6JNR9</accession>
<dbReference type="GO" id="GO:0005886">
    <property type="term" value="C:plasma membrane"/>
    <property type="evidence" value="ECO:0007669"/>
    <property type="project" value="UniProtKB-SubCell"/>
</dbReference>
<keyword evidence="5 6" id="KW-0472">Membrane</keyword>
<feature type="transmembrane region" description="Helical" evidence="6">
    <location>
        <begin position="130"/>
        <end position="147"/>
    </location>
</feature>
<dbReference type="SUPFAM" id="SSF103481">
    <property type="entry name" value="Multidrug resistance efflux transporter EmrE"/>
    <property type="match status" value="2"/>
</dbReference>
<proteinExistence type="predicted"/>
<dbReference type="RefSeq" id="WP_158950558.1">
    <property type="nucleotide sequence ID" value="NZ_CP046400.1"/>
</dbReference>
<dbReference type="InterPro" id="IPR000620">
    <property type="entry name" value="EamA_dom"/>
</dbReference>
<keyword evidence="9" id="KW-1185">Reference proteome</keyword>
<keyword evidence="3 6" id="KW-0812">Transmembrane</keyword>
<keyword evidence="4 6" id="KW-1133">Transmembrane helix</keyword>
<feature type="transmembrane region" description="Helical" evidence="6">
    <location>
        <begin position="159"/>
        <end position="180"/>
    </location>
</feature>
<evidence type="ECO:0000256" key="3">
    <source>
        <dbReference type="ARBA" id="ARBA00022692"/>
    </source>
</evidence>
<dbReference type="InterPro" id="IPR051258">
    <property type="entry name" value="Diverse_Substrate_Transporter"/>
</dbReference>
<sequence>MDWNAFRKTQAAGYLFIILGIINWSGNFVVARGMADTVEPATLNLLRWVGATIVFLPFGIRALWRERVQALRMWKELSILALTGISLYDTVVFMAGQTTEALNMSLIATLSPLFTALVAQFMFKEKLGQNMYAGIVLSTFGVVLLVTDGDLSRLLTLEFAHGDILILCSALMSAAYNTLVNKVAGKISQISLFMAMCLLGTLYILPIYLWETGGQWVMPQFTNEVIISVGYLAIFASVLCFLFWNAAVQIIGAPKAMLFYYTLPPISALAAWLVIDEPVNRNQILSGAIILAGILFALYGGKFKKQRLEERYDQPSEITH</sequence>
<dbReference type="Pfam" id="PF00892">
    <property type="entry name" value="EamA"/>
    <property type="match status" value="2"/>
</dbReference>
<dbReference type="KEGG" id="psel:GM415_17725"/>